<organism evidence="3 4">
    <name type="scientific">Mytilus coruscus</name>
    <name type="common">Sea mussel</name>
    <dbReference type="NCBI Taxonomy" id="42192"/>
    <lineage>
        <taxon>Eukaryota</taxon>
        <taxon>Metazoa</taxon>
        <taxon>Spiralia</taxon>
        <taxon>Lophotrochozoa</taxon>
        <taxon>Mollusca</taxon>
        <taxon>Bivalvia</taxon>
        <taxon>Autobranchia</taxon>
        <taxon>Pteriomorphia</taxon>
        <taxon>Mytilida</taxon>
        <taxon>Mytiloidea</taxon>
        <taxon>Mytilidae</taxon>
        <taxon>Mytilinae</taxon>
        <taxon>Mytilus</taxon>
    </lineage>
</organism>
<dbReference type="Gene3D" id="3.30.160.60">
    <property type="entry name" value="Classic Zinc Finger"/>
    <property type="match status" value="1"/>
</dbReference>
<dbReference type="GO" id="GO:0061630">
    <property type="term" value="F:ubiquitin protein ligase activity"/>
    <property type="evidence" value="ECO:0007669"/>
    <property type="project" value="TreeGrafter"/>
</dbReference>
<dbReference type="InterPro" id="IPR000315">
    <property type="entry name" value="Znf_B-box"/>
</dbReference>
<keyword evidence="1" id="KW-0479">Metal-binding</keyword>
<evidence type="ECO:0000259" key="2">
    <source>
        <dbReference type="PROSITE" id="PS50119"/>
    </source>
</evidence>
<keyword evidence="4" id="KW-1185">Reference proteome</keyword>
<dbReference type="PROSITE" id="PS50119">
    <property type="entry name" value="ZF_BBOX"/>
    <property type="match status" value="1"/>
</dbReference>
<dbReference type="CDD" id="cd19757">
    <property type="entry name" value="Bbox1"/>
    <property type="match status" value="1"/>
</dbReference>
<keyword evidence="1" id="KW-0862">Zinc</keyword>
<dbReference type="InterPro" id="IPR011042">
    <property type="entry name" value="6-blade_b-propeller_TolB-like"/>
</dbReference>
<dbReference type="GO" id="GO:0008270">
    <property type="term" value="F:zinc ion binding"/>
    <property type="evidence" value="ECO:0007669"/>
    <property type="project" value="UniProtKB-KW"/>
</dbReference>
<dbReference type="SUPFAM" id="SSF101898">
    <property type="entry name" value="NHL repeat"/>
    <property type="match status" value="1"/>
</dbReference>
<dbReference type="Proteomes" id="UP000507470">
    <property type="component" value="Unassembled WGS sequence"/>
</dbReference>
<dbReference type="EMBL" id="CACVKT020006043">
    <property type="protein sequence ID" value="CAC5399692.1"/>
    <property type="molecule type" value="Genomic_DNA"/>
</dbReference>
<name>A0A6J8CXN0_MYTCO</name>
<dbReference type="OrthoDB" id="6162638at2759"/>
<accession>A0A6J8CXN0</accession>
<dbReference type="Gene3D" id="2.120.10.30">
    <property type="entry name" value="TolB, C-terminal domain"/>
    <property type="match status" value="1"/>
</dbReference>
<evidence type="ECO:0000313" key="3">
    <source>
        <dbReference type="EMBL" id="CAC5399692.1"/>
    </source>
</evidence>
<keyword evidence="1" id="KW-0863">Zinc-finger</keyword>
<dbReference type="SUPFAM" id="SSF57845">
    <property type="entry name" value="B-box zinc-binding domain"/>
    <property type="match status" value="1"/>
</dbReference>
<dbReference type="AlphaFoldDB" id="A0A6J8CXN0"/>
<sequence>MAANTSVCAVCDLKDITVSSLYWCPDCEEALCSDCNQHHNLSKATRGHKIIPISQYQSLPTFVTDIQQFCIYHNEKFQQYCTEHECPICYKCIKEHGKCDEVVLLDDVVSEVKSSELFRDLDQSMLDVFENIKRIREDREINNKSIQTQKKEIIMKIDKTKTQINQHLDILKENVIKDLEQVCLSHNNNIKKIISSLKGQETEMKLCSKEIEILRKYASDLQTFLGMRDIQSKVNDSEKRLKSMIENKSLDNVDIQLSIDDRLQDILTLVQKFGAISIKESPSAKTNLVKKKTIQAQILIPDRLQSITTISVDLKMKFDTTCQKPWGCSMTQAGGFLFTDNHCSNEKLVILNAKSQTDYTIQLSNSYTVFDAERLNENIVAVTTGEAPEVGQFSSGISFIDLSKRKVIKFIDLPGDPYGITFDGKSLICCVEEKELHVISCTDYSLTTIPNTFSPWYSYVSTYADKIFYTHPYINKVYCSLIDGTSVWVFNDEEALQMPRGISVDDKGNVFVVGESSCNVLVISPDGKQYKEILNDKNGLSNPFAVFFDKTRKQLLVLNKPSVAHLYKISYF</sequence>
<evidence type="ECO:0000256" key="1">
    <source>
        <dbReference type="PROSITE-ProRule" id="PRU00024"/>
    </source>
</evidence>
<gene>
    <name evidence="3" type="ORF">MCOR_33934</name>
</gene>
<protein>
    <recommendedName>
        <fullName evidence="2">B box-type domain-containing protein</fullName>
    </recommendedName>
</protein>
<dbReference type="PANTHER" id="PTHR25462">
    <property type="entry name" value="BONUS, ISOFORM C-RELATED"/>
    <property type="match status" value="1"/>
</dbReference>
<feature type="domain" description="B box-type" evidence="2">
    <location>
        <begin position="3"/>
        <end position="53"/>
    </location>
</feature>
<evidence type="ECO:0000313" key="4">
    <source>
        <dbReference type="Proteomes" id="UP000507470"/>
    </source>
</evidence>
<dbReference type="GO" id="GO:0006513">
    <property type="term" value="P:protein monoubiquitination"/>
    <property type="evidence" value="ECO:0007669"/>
    <property type="project" value="TreeGrafter"/>
</dbReference>
<dbReference type="PANTHER" id="PTHR25462:SF229">
    <property type="entry name" value="TRANSCRIPTION INTERMEDIARY FACTOR 1-BETA"/>
    <property type="match status" value="1"/>
</dbReference>
<dbReference type="InterPro" id="IPR047153">
    <property type="entry name" value="TRIM45/56/19-like"/>
</dbReference>
<proteinExistence type="predicted"/>
<reference evidence="3 4" key="1">
    <citation type="submission" date="2020-06" db="EMBL/GenBank/DDBJ databases">
        <authorList>
            <person name="Li R."/>
            <person name="Bekaert M."/>
        </authorList>
    </citation>
    <scope>NUCLEOTIDE SEQUENCE [LARGE SCALE GENOMIC DNA]</scope>
    <source>
        <strain evidence="4">wild</strain>
    </source>
</reference>